<dbReference type="AlphaFoldDB" id="A0A0D2WQ29"/>
<protein>
    <recommendedName>
        <fullName evidence="3">Prefoldin subunit 3</fullName>
    </recommendedName>
</protein>
<dbReference type="Gene3D" id="1.10.287.370">
    <property type="match status" value="1"/>
</dbReference>
<dbReference type="SUPFAM" id="SSF46579">
    <property type="entry name" value="Prefoldin"/>
    <property type="match status" value="1"/>
</dbReference>
<comment type="similarity">
    <text evidence="1 3">Belongs to the prefoldin subunit alpha family.</text>
</comment>
<dbReference type="Pfam" id="PF02996">
    <property type="entry name" value="Prefoldin"/>
    <property type="match status" value="1"/>
</dbReference>
<evidence type="ECO:0000256" key="1">
    <source>
        <dbReference type="ARBA" id="ARBA00010048"/>
    </source>
</evidence>
<dbReference type="GO" id="GO:0007021">
    <property type="term" value="P:tubulin complex assembly"/>
    <property type="evidence" value="ECO:0007669"/>
    <property type="project" value="TreeGrafter"/>
</dbReference>
<dbReference type="eggNOG" id="KOG3313">
    <property type="taxonomic scope" value="Eukaryota"/>
</dbReference>
<evidence type="ECO:0000256" key="4">
    <source>
        <dbReference type="SAM" id="MobiDB-lite"/>
    </source>
</evidence>
<dbReference type="STRING" id="595528.A0A0D2WQ29"/>
<dbReference type="Proteomes" id="UP000008743">
    <property type="component" value="Unassembled WGS sequence"/>
</dbReference>
<dbReference type="GO" id="GO:0006457">
    <property type="term" value="P:protein folding"/>
    <property type="evidence" value="ECO:0007669"/>
    <property type="project" value="UniProtKB-UniRule"/>
</dbReference>
<keyword evidence="6" id="KW-1185">Reference proteome</keyword>
<evidence type="ECO:0000256" key="2">
    <source>
        <dbReference type="ARBA" id="ARBA00023186"/>
    </source>
</evidence>
<organism evidence="5 6">
    <name type="scientific">Capsaspora owczarzaki (strain ATCC 30864)</name>
    <dbReference type="NCBI Taxonomy" id="595528"/>
    <lineage>
        <taxon>Eukaryota</taxon>
        <taxon>Filasterea</taxon>
        <taxon>Capsaspora</taxon>
    </lineage>
</organism>
<dbReference type="GO" id="GO:0015631">
    <property type="term" value="F:tubulin binding"/>
    <property type="evidence" value="ECO:0007669"/>
    <property type="project" value="TreeGrafter"/>
</dbReference>
<feature type="compositionally biased region" description="Low complexity" evidence="4">
    <location>
        <begin position="180"/>
        <end position="194"/>
    </location>
</feature>
<dbReference type="GO" id="GO:0016272">
    <property type="term" value="C:prefoldin complex"/>
    <property type="evidence" value="ECO:0007669"/>
    <property type="project" value="UniProtKB-UniRule"/>
</dbReference>
<dbReference type="OMA" id="YNYDVHQ"/>
<dbReference type="GO" id="GO:0005737">
    <property type="term" value="C:cytoplasm"/>
    <property type="evidence" value="ECO:0007669"/>
    <property type="project" value="UniProtKB-ARBA"/>
</dbReference>
<dbReference type="InterPro" id="IPR004127">
    <property type="entry name" value="Prefoldin_subunit_alpha"/>
</dbReference>
<dbReference type="EMBL" id="KE346365">
    <property type="protein sequence ID" value="KJE93660.1"/>
    <property type="molecule type" value="Genomic_DNA"/>
</dbReference>
<evidence type="ECO:0000313" key="5">
    <source>
        <dbReference type="EMBL" id="KJE93660.1"/>
    </source>
</evidence>
<gene>
    <name evidence="5" type="ORF">CAOG_004416</name>
</gene>
<evidence type="ECO:0000256" key="3">
    <source>
        <dbReference type="PIRNR" id="PIRNR016396"/>
    </source>
</evidence>
<dbReference type="RefSeq" id="XP_004348244.1">
    <property type="nucleotide sequence ID" value="XM_004348194.2"/>
</dbReference>
<dbReference type="FunFam" id="1.10.287.370:FF:000001">
    <property type="entry name" value="Prefoldin subunit 3"/>
    <property type="match status" value="1"/>
</dbReference>
<evidence type="ECO:0000313" key="6">
    <source>
        <dbReference type="Proteomes" id="UP000008743"/>
    </source>
</evidence>
<dbReference type="PhylomeDB" id="A0A0D2WQ29"/>
<dbReference type="FunCoup" id="A0A0D2WQ29">
    <property type="interactions" value="495"/>
</dbReference>
<dbReference type="OrthoDB" id="6375174at2759"/>
<accession>A0A0D2WQ29</accession>
<comment type="function">
    <text evidence="3">Binds specifically to cytosolic chaperonin (c-CPN) and transfers target proteins to it. Binds to nascent polypeptide chain and promotes folding in an environment in which there are many competing pathways for nonnative proteins.</text>
</comment>
<keyword evidence="2 3" id="KW-0143">Chaperone</keyword>
<reference evidence="6" key="1">
    <citation type="submission" date="2011-02" db="EMBL/GenBank/DDBJ databases">
        <title>The Genome Sequence of Capsaspora owczarzaki ATCC 30864.</title>
        <authorList>
            <person name="Russ C."/>
            <person name="Cuomo C."/>
            <person name="Burger G."/>
            <person name="Gray M.W."/>
            <person name="Holland P.W.H."/>
            <person name="King N."/>
            <person name="Lang F.B.F."/>
            <person name="Roger A.J."/>
            <person name="Ruiz-Trillo I."/>
            <person name="Young S.K."/>
            <person name="Zeng Q."/>
            <person name="Gargeya S."/>
            <person name="Alvarado L."/>
            <person name="Berlin A."/>
            <person name="Chapman S.B."/>
            <person name="Chen Z."/>
            <person name="Freedman E."/>
            <person name="Gellesch M."/>
            <person name="Goldberg J."/>
            <person name="Griggs A."/>
            <person name="Gujja S."/>
            <person name="Heilman E."/>
            <person name="Heiman D."/>
            <person name="Howarth C."/>
            <person name="Mehta T."/>
            <person name="Neiman D."/>
            <person name="Pearson M."/>
            <person name="Roberts A."/>
            <person name="Saif S."/>
            <person name="Shea T."/>
            <person name="Shenoy N."/>
            <person name="Sisk P."/>
            <person name="Stolte C."/>
            <person name="Sykes S."/>
            <person name="White J."/>
            <person name="Yandava C."/>
            <person name="Haas B."/>
            <person name="Nusbaum C."/>
            <person name="Birren B."/>
        </authorList>
    </citation>
    <scope>NUCLEOTIDE SEQUENCE</scope>
    <source>
        <strain evidence="6">ATCC 30864</strain>
    </source>
</reference>
<proteinExistence type="inferred from homology"/>
<dbReference type="InterPro" id="IPR016655">
    <property type="entry name" value="PFD3"/>
</dbReference>
<name>A0A0D2WQ29_CAPO3</name>
<dbReference type="PANTHER" id="PTHR12409">
    <property type="entry name" value="PREFOLDIN SUBUNIT 3"/>
    <property type="match status" value="1"/>
</dbReference>
<comment type="subunit">
    <text evidence="3">Heterohexamer of two PFD-alpha type and four PFD-beta type subunits.</text>
</comment>
<dbReference type="GO" id="GO:0007017">
    <property type="term" value="P:microtubule-based process"/>
    <property type="evidence" value="ECO:0007669"/>
    <property type="project" value="TreeGrafter"/>
</dbReference>
<dbReference type="InParanoid" id="A0A0D2WQ29"/>
<dbReference type="CDD" id="cd23156">
    <property type="entry name" value="Prefoldin_3"/>
    <property type="match status" value="1"/>
</dbReference>
<sequence length="194" mass="21376">MSAEAEKPRTAIPKAVFITDIEAFLASNASGGLEGAMERFQTQHQQYKTLEASLAQRKRTLITKVPEMQSALDAIAHLKEKQHDSEPIRTQFELCDNLYATADIKPTSKVGLWLGANVMLEYDIDEAQTLLQGNLQKAQRNSDQLGEDLGFVKEQLTTMEVNIARLHNWGVAQKKKDKQNAAAPASSAAPAAKK</sequence>
<feature type="region of interest" description="Disordered" evidence="4">
    <location>
        <begin position="174"/>
        <end position="194"/>
    </location>
</feature>
<dbReference type="PANTHER" id="PTHR12409:SF0">
    <property type="entry name" value="PREFOLDIN SUBUNIT 3"/>
    <property type="match status" value="1"/>
</dbReference>
<dbReference type="InterPro" id="IPR009053">
    <property type="entry name" value="Prefoldin"/>
</dbReference>
<dbReference type="PIRSF" id="PIRSF016396">
    <property type="entry name" value="Prefoldin_subunit_3"/>
    <property type="match status" value="1"/>
</dbReference>